<comment type="caution">
    <text evidence="2">The sequence shown here is derived from an EMBL/GenBank/DDBJ whole genome shotgun (WGS) entry which is preliminary data.</text>
</comment>
<accession>A0A396F2X7</accession>
<proteinExistence type="predicted"/>
<dbReference type="RefSeq" id="WP_117889673.1">
    <property type="nucleotide sequence ID" value="NZ_CAXUDV010000088.1"/>
</dbReference>
<sequence>MARPIFSGHESFACKSHWLKRGYDFVIADRNFNDDDAVVHLGVGKNMVASIRFWLKAVGLLQDNELNPIADYLFNDENGQDPYIEDIGTLWLLHFMLVNTQYATIYKTTFVDYHRQRNIIEKGRLQNYIKHTCFEGTTYNNFYNDNTVKRDIGVMLHNYCTKNVGNINIEDSNSLFTPLNLICETDKDTYMFNYDTRSNLPSLIFLYALLVKFEGQNSISFDDIAELALIFCLTNNDLLNVIKKVCDLYPSEIVFSDVAGIKELQFRTTINSIDVLNRYYEAN</sequence>
<dbReference type="EMBL" id="WCZM01000062">
    <property type="protein sequence ID" value="KAB3561811.1"/>
    <property type="molecule type" value="Genomic_DNA"/>
</dbReference>
<protein>
    <submittedName>
        <fullName evidence="2">DUF4007 family protein</fullName>
    </submittedName>
</protein>
<evidence type="ECO:0000313" key="3">
    <source>
        <dbReference type="Proteomes" id="UP000433382"/>
    </source>
</evidence>
<dbReference type="Pfam" id="PF13182">
    <property type="entry name" value="DUF4007"/>
    <property type="match status" value="1"/>
</dbReference>
<feature type="domain" description="DUF4007" evidence="1">
    <location>
        <begin position="6"/>
        <end position="280"/>
    </location>
</feature>
<gene>
    <name evidence="2" type="ORF">GAY01_22980</name>
</gene>
<organism evidence="2 3">
    <name type="scientific">Phocaeicola vulgatus</name>
    <name type="common">Bacteroides vulgatus</name>
    <dbReference type="NCBI Taxonomy" id="821"/>
    <lineage>
        <taxon>Bacteria</taxon>
        <taxon>Pseudomonadati</taxon>
        <taxon>Bacteroidota</taxon>
        <taxon>Bacteroidia</taxon>
        <taxon>Bacteroidales</taxon>
        <taxon>Bacteroidaceae</taxon>
        <taxon>Phocaeicola</taxon>
    </lineage>
</organism>
<dbReference type="Proteomes" id="UP000433382">
    <property type="component" value="Unassembled WGS sequence"/>
</dbReference>
<name>A0A396F2X7_PHOVU</name>
<evidence type="ECO:0000259" key="1">
    <source>
        <dbReference type="Pfam" id="PF13182"/>
    </source>
</evidence>
<dbReference type="InterPro" id="IPR025248">
    <property type="entry name" value="DUF4007"/>
</dbReference>
<reference evidence="2 3" key="1">
    <citation type="journal article" date="2019" name="Nat. Med.">
        <title>A library of human gut bacterial isolates paired with longitudinal multiomics data enables mechanistic microbiome research.</title>
        <authorList>
            <person name="Poyet M."/>
            <person name="Groussin M."/>
            <person name="Gibbons S.M."/>
            <person name="Avila-Pacheco J."/>
            <person name="Jiang X."/>
            <person name="Kearney S.M."/>
            <person name="Perrotta A.R."/>
            <person name="Berdy B."/>
            <person name="Zhao S."/>
            <person name="Lieberman T.D."/>
            <person name="Swanson P.K."/>
            <person name="Smith M."/>
            <person name="Roesemann S."/>
            <person name="Alexander J.E."/>
            <person name="Rich S.A."/>
            <person name="Livny J."/>
            <person name="Vlamakis H."/>
            <person name="Clish C."/>
            <person name="Bullock K."/>
            <person name="Deik A."/>
            <person name="Scott J."/>
            <person name="Pierce K.A."/>
            <person name="Xavier R.J."/>
            <person name="Alm E.J."/>
        </authorList>
    </citation>
    <scope>NUCLEOTIDE SEQUENCE [LARGE SCALE GENOMIC DNA]</scope>
    <source>
        <strain evidence="2 3">BIOML-A73</strain>
    </source>
</reference>
<evidence type="ECO:0000313" key="2">
    <source>
        <dbReference type="EMBL" id="KAB3561811.1"/>
    </source>
</evidence>
<dbReference type="AlphaFoldDB" id="A0A396F2X7"/>